<dbReference type="Pfam" id="PF00067">
    <property type="entry name" value="p450"/>
    <property type="match status" value="1"/>
</dbReference>
<keyword evidence="11 14" id="KW-0503">Monooxygenase</keyword>
<evidence type="ECO:0000256" key="9">
    <source>
        <dbReference type="ARBA" id="ARBA00023002"/>
    </source>
</evidence>
<dbReference type="PANTHER" id="PTHR24289:SF1">
    <property type="entry name" value="STEROID 17-ALPHA-HYDROXYLASE_17,20 LYASE"/>
    <property type="match status" value="1"/>
</dbReference>
<dbReference type="SUPFAM" id="SSF48264">
    <property type="entry name" value="Cytochrome P450"/>
    <property type="match status" value="1"/>
</dbReference>
<dbReference type="PRINTS" id="PR00463">
    <property type="entry name" value="EP450I"/>
</dbReference>
<dbReference type="Gene3D" id="1.10.630.10">
    <property type="entry name" value="Cytochrome P450"/>
    <property type="match status" value="1"/>
</dbReference>
<evidence type="ECO:0000256" key="13">
    <source>
        <dbReference type="PIRSR" id="PIRSR602401-1"/>
    </source>
</evidence>
<dbReference type="InterPro" id="IPR017972">
    <property type="entry name" value="Cyt_P450_CS"/>
</dbReference>
<evidence type="ECO:0000256" key="14">
    <source>
        <dbReference type="RuleBase" id="RU000461"/>
    </source>
</evidence>
<dbReference type="InterPro" id="IPR001128">
    <property type="entry name" value="Cyt_P450"/>
</dbReference>
<evidence type="ECO:0000256" key="5">
    <source>
        <dbReference type="ARBA" id="ARBA00022617"/>
    </source>
</evidence>
<keyword evidence="12" id="KW-0472">Membrane</keyword>
<protein>
    <recommendedName>
        <fullName evidence="17">Cytochrome P450</fullName>
    </recommendedName>
</protein>
<reference evidence="15" key="3">
    <citation type="submission" date="2023-05" db="EMBL/GenBank/DDBJ databases">
        <authorList>
            <person name="Smith C.H."/>
        </authorList>
    </citation>
    <scope>NUCLEOTIDE SEQUENCE</scope>
    <source>
        <strain evidence="15">CHS0354</strain>
        <tissue evidence="15">Mantle</tissue>
    </source>
</reference>
<dbReference type="InterPro" id="IPR036396">
    <property type="entry name" value="Cyt_P450_sf"/>
</dbReference>
<evidence type="ECO:0000256" key="10">
    <source>
        <dbReference type="ARBA" id="ARBA00023004"/>
    </source>
</evidence>
<dbReference type="FunFam" id="1.10.630.10:FF:000238">
    <property type="entry name" value="Cytochrome P450 2A6"/>
    <property type="match status" value="1"/>
</dbReference>
<evidence type="ECO:0008006" key="17">
    <source>
        <dbReference type="Google" id="ProtNLM"/>
    </source>
</evidence>
<reference evidence="15" key="2">
    <citation type="journal article" date="2021" name="Genome Biol. Evol.">
        <title>Developing a high-quality reference genome for a parasitic bivalve with doubly uniparental inheritance (Bivalvia: Unionida).</title>
        <authorList>
            <person name="Smith C.H."/>
        </authorList>
    </citation>
    <scope>NUCLEOTIDE SEQUENCE</scope>
    <source>
        <strain evidence="15">CHS0354</strain>
        <tissue evidence="15">Mantle</tissue>
    </source>
</reference>
<name>A0AAE0SXK6_9BIVA</name>
<dbReference type="PRINTS" id="PR00385">
    <property type="entry name" value="P450"/>
</dbReference>
<comment type="caution">
    <text evidence="15">The sequence shown here is derived from an EMBL/GenBank/DDBJ whole genome shotgun (WGS) entry which is preliminary data.</text>
</comment>
<dbReference type="GO" id="GO:0005789">
    <property type="term" value="C:endoplasmic reticulum membrane"/>
    <property type="evidence" value="ECO:0007669"/>
    <property type="project" value="UniProtKB-SubCell"/>
</dbReference>
<keyword evidence="16" id="KW-1185">Reference proteome</keyword>
<dbReference type="AlphaFoldDB" id="A0AAE0SXK6"/>
<gene>
    <name evidence="15" type="ORF">CHS0354_036454</name>
</gene>
<dbReference type="InterPro" id="IPR002401">
    <property type="entry name" value="Cyt_P450_E_grp-I"/>
</dbReference>
<dbReference type="GO" id="GO:0005506">
    <property type="term" value="F:iron ion binding"/>
    <property type="evidence" value="ECO:0007669"/>
    <property type="project" value="InterPro"/>
</dbReference>
<dbReference type="PROSITE" id="PS00086">
    <property type="entry name" value="CYTOCHROME_P450"/>
    <property type="match status" value="1"/>
</dbReference>
<dbReference type="GO" id="GO:0004497">
    <property type="term" value="F:monooxygenase activity"/>
    <property type="evidence" value="ECO:0007669"/>
    <property type="project" value="UniProtKB-KW"/>
</dbReference>
<evidence type="ECO:0000256" key="7">
    <source>
        <dbReference type="ARBA" id="ARBA00022824"/>
    </source>
</evidence>
<keyword evidence="10 13" id="KW-0408">Iron</keyword>
<evidence type="ECO:0000256" key="6">
    <source>
        <dbReference type="ARBA" id="ARBA00022723"/>
    </source>
</evidence>
<dbReference type="PANTHER" id="PTHR24289">
    <property type="entry name" value="STEROID 17-ALPHA-HYDROXYLASE/17,20 LYASE"/>
    <property type="match status" value="1"/>
</dbReference>
<evidence type="ECO:0000256" key="2">
    <source>
        <dbReference type="ARBA" id="ARBA00004174"/>
    </source>
</evidence>
<dbReference type="Proteomes" id="UP001195483">
    <property type="component" value="Unassembled WGS sequence"/>
</dbReference>
<keyword evidence="6 13" id="KW-0479">Metal-binding</keyword>
<dbReference type="GO" id="GO:0020037">
    <property type="term" value="F:heme binding"/>
    <property type="evidence" value="ECO:0007669"/>
    <property type="project" value="InterPro"/>
</dbReference>
<keyword evidence="9 14" id="KW-0560">Oxidoreductase</keyword>
<comment type="cofactor">
    <cofactor evidence="1 13">
        <name>heme</name>
        <dbReference type="ChEBI" id="CHEBI:30413"/>
    </cofactor>
</comment>
<evidence type="ECO:0000256" key="11">
    <source>
        <dbReference type="ARBA" id="ARBA00023033"/>
    </source>
</evidence>
<comment type="similarity">
    <text evidence="4 14">Belongs to the cytochrome P450 family.</text>
</comment>
<reference evidence="15" key="1">
    <citation type="journal article" date="2021" name="Genome Biol. Evol.">
        <title>A High-Quality Reference Genome for a Parasitic Bivalve with Doubly Uniparental Inheritance (Bivalvia: Unionida).</title>
        <authorList>
            <person name="Smith C.H."/>
        </authorList>
    </citation>
    <scope>NUCLEOTIDE SEQUENCE</scope>
    <source>
        <strain evidence="15">CHS0354</strain>
    </source>
</reference>
<feature type="binding site" description="axial binding residue" evidence="13">
    <location>
        <position position="441"/>
    </location>
    <ligand>
        <name>heme</name>
        <dbReference type="ChEBI" id="CHEBI:30413"/>
    </ligand>
    <ligandPart>
        <name>Fe</name>
        <dbReference type="ChEBI" id="CHEBI:18248"/>
    </ligandPart>
</feature>
<evidence type="ECO:0000256" key="1">
    <source>
        <dbReference type="ARBA" id="ARBA00001971"/>
    </source>
</evidence>
<dbReference type="GO" id="GO:0016705">
    <property type="term" value="F:oxidoreductase activity, acting on paired donors, with incorporation or reduction of molecular oxygen"/>
    <property type="evidence" value="ECO:0007669"/>
    <property type="project" value="InterPro"/>
</dbReference>
<accession>A0AAE0SXK6</accession>
<proteinExistence type="inferred from homology"/>
<organism evidence="15 16">
    <name type="scientific">Potamilus streckersoni</name>
    <dbReference type="NCBI Taxonomy" id="2493646"/>
    <lineage>
        <taxon>Eukaryota</taxon>
        <taxon>Metazoa</taxon>
        <taxon>Spiralia</taxon>
        <taxon>Lophotrochozoa</taxon>
        <taxon>Mollusca</taxon>
        <taxon>Bivalvia</taxon>
        <taxon>Autobranchia</taxon>
        <taxon>Heteroconchia</taxon>
        <taxon>Palaeoheterodonta</taxon>
        <taxon>Unionida</taxon>
        <taxon>Unionoidea</taxon>
        <taxon>Unionidae</taxon>
        <taxon>Ambleminae</taxon>
        <taxon>Lampsilini</taxon>
        <taxon>Potamilus</taxon>
    </lineage>
</organism>
<evidence type="ECO:0000256" key="3">
    <source>
        <dbReference type="ARBA" id="ARBA00004406"/>
    </source>
</evidence>
<evidence type="ECO:0000256" key="8">
    <source>
        <dbReference type="ARBA" id="ARBA00022848"/>
    </source>
</evidence>
<comment type="subcellular location">
    <subcellularLocation>
        <location evidence="3">Endoplasmic reticulum membrane</location>
        <topology evidence="3">Peripheral membrane protein</topology>
    </subcellularLocation>
    <subcellularLocation>
        <location evidence="2">Microsome membrane</location>
        <topology evidence="2">Peripheral membrane protein</topology>
    </subcellularLocation>
</comment>
<dbReference type="EMBL" id="JAEAOA010002130">
    <property type="protein sequence ID" value="KAK3599438.1"/>
    <property type="molecule type" value="Genomic_DNA"/>
</dbReference>
<evidence type="ECO:0000313" key="16">
    <source>
        <dbReference type="Proteomes" id="UP001195483"/>
    </source>
</evidence>
<keyword evidence="7" id="KW-0256">Endoplasmic reticulum</keyword>
<evidence type="ECO:0000256" key="4">
    <source>
        <dbReference type="ARBA" id="ARBA00010617"/>
    </source>
</evidence>
<evidence type="ECO:0000256" key="12">
    <source>
        <dbReference type="ARBA" id="ARBA00023136"/>
    </source>
</evidence>
<sequence>MFAIWLAMIIVLLCVLYTYITRTRVKNPPPGPPGWPILGCLLEIDPSHLHFNLDRWAKKYGPLILFRLATKKMIVMSCPRKVKKALMEKGYSEVLNDRPDSFISKYIMDEANGVLYGKKKTSVPVKKMLYKGLDMYGQGVQQFEAMALKEMEKLLKSVADQGGKDFNPREFLSNSVANLIVTLLIGSVTDKSYADVIWEYNNAFKETAEVATDAILWTFPFLRFLPVEAGRKYRRTIYAKKELIEKFYQSQKETYKAGRERGLVDALLKLHSQENRDGETQWLTDSQIRAIIQDIIFGGLASTTNSILFVLLVLLHRHECVDGIYKEIVKVVGVERYPGLKDKPAMPYTEAVILEALRYITHIPIAATHRAMEDVELEGYIIPKEATIMINIWTIHHDPAIWGDPWTFRPERFLDEVGGLLPADHVLRQSLVSFGVGERSCPGENLAKTRMFLCLTALVQKFDILPPDVGTLPSDDPRTFPFGASLKPPAYNMRAVARRI</sequence>
<evidence type="ECO:0000313" key="15">
    <source>
        <dbReference type="EMBL" id="KAK3599438.1"/>
    </source>
</evidence>
<keyword evidence="5 13" id="KW-0349">Heme</keyword>
<keyword evidence="8" id="KW-0492">Microsome</keyword>